<organism evidence="1 2">
    <name type="scientific">[Clostridium] leptum DSM 753</name>
    <dbReference type="NCBI Taxonomy" id="428125"/>
    <lineage>
        <taxon>Bacteria</taxon>
        <taxon>Bacillati</taxon>
        <taxon>Bacillota</taxon>
        <taxon>Clostridia</taxon>
        <taxon>Eubacteriales</taxon>
        <taxon>Oscillospiraceae</taxon>
        <taxon>Oscillospiraceae incertae sedis</taxon>
    </lineage>
</organism>
<gene>
    <name evidence="1" type="ORF">CLOLEP_03306</name>
</gene>
<sequence length="58" mass="6487">MSSKAEPFGRIRLSGWPGGSLDDGRKFGIRRGQKNVSVAAVLRRSVRRARAASFPYFY</sequence>
<dbReference type="AlphaFoldDB" id="A7VXI1"/>
<evidence type="ECO:0000313" key="2">
    <source>
        <dbReference type="Proteomes" id="UP000003490"/>
    </source>
</evidence>
<name>A7VXI1_9FIRM</name>
<protein>
    <submittedName>
        <fullName evidence="1">Uncharacterized protein</fullName>
    </submittedName>
</protein>
<comment type="caution">
    <text evidence="1">The sequence shown here is derived from an EMBL/GenBank/DDBJ whole genome shotgun (WGS) entry which is preliminary data.</text>
</comment>
<reference evidence="1 2" key="1">
    <citation type="submission" date="2007-08" db="EMBL/GenBank/DDBJ databases">
        <title>Draft genome sequence of Clostridium leptum (DSM 753).</title>
        <authorList>
            <person name="Sudarsanam P."/>
            <person name="Ley R."/>
            <person name="Guruge J."/>
            <person name="Turnbaugh P.J."/>
            <person name="Mahowald M."/>
            <person name="Liep D."/>
            <person name="Gordon J."/>
        </authorList>
    </citation>
    <scope>NUCLEOTIDE SEQUENCE [LARGE SCALE GENOMIC DNA]</scope>
    <source>
        <strain evidence="1 2">DSM 753</strain>
    </source>
</reference>
<dbReference type="HOGENOM" id="CLU_2971361_0_0_9"/>
<evidence type="ECO:0000313" key="1">
    <source>
        <dbReference type="EMBL" id="EDO60478.1"/>
    </source>
</evidence>
<reference evidence="1 2" key="2">
    <citation type="submission" date="2007-08" db="EMBL/GenBank/DDBJ databases">
        <authorList>
            <person name="Fulton L."/>
            <person name="Clifton S."/>
            <person name="Fulton B."/>
            <person name="Xu J."/>
            <person name="Minx P."/>
            <person name="Pepin K.H."/>
            <person name="Johnson M."/>
            <person name="Thiruvilangam P."/>
            <person name="Bhonagiri V."/>
            <person name="Nash W.E."/>
            <person name="Wang C."/>
            <person name="Mardis E.R."/>
            <person name="Wilson R.K."/>
        </authorList>
    </citation>
    <scope>NUCLEOTIDE SEQUENCE [LARGE SCALE GENOMIC DNA]</scope>
    <source>
        <strain evidence="1 2">DSM 753</strain>
    </source>
</reference>
<dbReference type="EMBL" id="ABCB02000020">
    <property type="protein sequence ID" value="EDO60478.1"/>
    <property type="molecule type" value="Genomic_DNA"/>
</dbReference>
<accession>A7VXI1</accession>
<dbReference type="Proteomes" id="UP000003490">
    <property type="component" value="Unassembled WGS sequence"/>
</dbReference>
<proteinExistence type="predicted"/>